<sequence>MNKKEAIYVLEAIRDIYPKFDISKRKAEMLLPQLEQMNYAMVMQKLATYVANNPYPPTIAEIAAYKTNENDHLKQMKIWRKEADKVPNELKQRFHQQMISLLREKSHESNR</sequence>
<dbReference type="RefSeq" id="WP_029267083.1">
    <property type="nucleotide sequence ID" value="NZ_JAGIKX010000004.1"/>
</dbReference>
<evidence type="ECO:0008006" key="3">
    <source>
        <dbReference type="Google" id="ProtNLM"/>
    </source>
</evidence>
<dbReference type="Gene3D" id="1.10.8.200">
    <property type="entry name" value="Replisome organizer (g39p helicase loader/inhibitor protein)"/>
    <property type="match status" value="1"/>
</dbReference>
<protein>
    <recommendedName>
        <fullName evidence="3">Replicative helicase inhibitor G39P N-terminal domain-containing protein</fullName>
    </recommendedName>
</protein>
<organism evidence="1 2">
    <name type="scientific">Virgibacillus alimentarius</name>
    <dbReference type="NCBI Taxonomy" id="698769"/>
    <lineage>
        <taxon>Bacteria</taxon>
        <taxon>Bacillati</taxon>
        <taxon>Bacillota</taxon>
        <taxon>Bacilli</taxon>
        <taxon>Bacillales</taxon>
        <taxon>Bacillaceae</taxon>
        <taxon>Virgibacillus</taxon>
    </lineage>
</organism>
<accession>A0ABS4S695</accession>
<proteinExistence type="predicted"/>
<dbReference type="Proteomes" id="UP001519294">
    <property type="component" value="Unassembled WGS sequence"/>
</dbReference>
<dbReference type="EMBL" id="JAGIKX010000004">
    <property type="protein sequence ID" value="MBP2257037.1"/>
    <property type="molecule type" value="Genomic_DNA"/>
</dbReference>
<name>A0ABS4S695_9BACI</name>
<comment type="caution">
    <text evidence="1">The sequence shown here is derived from an EMBL/GenBank/DDBJ whole genome shotgun (WGS) entry which is preliminary data.</text>
</comment>
<evidence type="ECO:0000313" key="2">
    <source>
        <dbReference type="Proteomes" id="UP001519294"/>
    </source>
</evidence>
<evidence type="ECO:0000313" key="1">
    <source>
        <dbReference type="EMBL" id="MBP2257037.1"/>
    </source>
</evidence>
<reference evidence="1 2" key="1">
    <citation type="submission" date="2021-03" db="EMBL/GenBank/DDBJ databases">
        <title>Genomic Encyclopedia of Type Strains, Phase IV (KMG-IV): sequencing the most valuable type-strain genomes for metagenomic binning, comparative biology and taxonomic classification.</title>
        <authorList>
            <person name="Goeker M."/>
        </authorList>
    </citation>
    <scope>NUCLEOTIDE SEQUENCE [LARGE SCALE GENOMIC DNA]</scope>
    <source>
        <strain evidence="1 2">DSM 25790</strain>
    </source>
</reference>
<keyword evidence="2" id="KW-1185">Reference proteome</keyword>
<gene>
    <name evidence="1" type="ORF">J2Z81_000981</name>
</gene>